<dbReference type="PANTHER" id="PTHR30055">
    <property type="entry name" value="HTH-TYPE TRANSCRIPTIONAL REGULATOR RUTR"/>
    <property type="match status" value="1"/>
</dbReference>
<dbReference type="GO" id="GO:0003700">
    <property type="term" value="F:DNA-binding transcription factor activity"/>
    <property type="evidence" value="ECO:0007669"/>
    <property type="project" value="TreeGrafter"/>
</dbReference>
<evidence type="ECO:0000259" key="5">
    <source>
        <dbReference type="PROSITE" id="PS50977"/>
    </source>
</evidence>
<dbReference type="AlphaFoldDB" id="A0A4R5XC43"/>
<dbReference type="GO" id="GO:0000976">
    <property type="term" value="F:transcription cis-regulatory region binding"/>
    <property type="evidence" value="ECO:0007669"/>
    <property type="project" value="TreeGrafter"/>
</dbReference>
<evidence type="ECO:0000256" key="4">
    <source>
        <dbReference type="PROSITE-ProRule" id="PRU00335"/>
    </source>
</evidence>
<evidence type="ECO:0000256" key="2">
    <source>
        <dbReference type="ARBA" id="ARBA00023125"/>
    </source>
</evidence>
<organism evidence="6 7">
    <name type="scientific">Mycolicibacterium obuense</name>
    <dbReference type="NCBI Taxonomy" id="1807"/>
    <lineage>
        <taxon>Bacteria</taxon>
        <taxon>Bacillati</taxon>
        <taxon>Actinomycetota</taxon>
        <taxon>Actinomycetes</taxon>
        <taxon>Mycobacteriales</taxon>
        <taxon>Mycobacteriaceae</taxon>
        <taxon>Mycolicibacterium</taxon>
    </lineage>
</organism>
<dbReference type="EMBL" id="SDLP01000001">
    <property type="protein sequence ID" value="TDL12227.1"/>
    <property type="molecule type" value="Genomic_DNA"/>
</dbReference>
<dbReference type="Pfam" id="PF00440">
    <property type="entry name" value="TetR_N"/>
    <property type="match status" value="1"/>
</dbReference>
<dbReference type="PROSITE" id="PS50977">
    <property type="entry name" value="HTH_TETR_2"/>
    <property type="match status" value="1"/>
</dbReference>
<proteinExistence type="predicted"/>
<feature type="DNA-binding region" description="H-T-H motif" evidence="4">
    <location>
        <begin position="47"/>
        <end position="66"/>
    </location>
</feature>
<reference evidence="6 7" key="1">
    <citation type="submission" date="2019-01" db="EMBL/GenBank/DDBJ databases">
        <title>High-quality-draft genome sequences of five non-tuberculosis mycobacteriaceae isolated from a nosocomial environment.</title>
        <authorList>
            <person name="Tiago I."/>
            <person name="Alarico S."/>
            <person name="Pereira S.G."/>
            <person name="Coelho C."/>
            <person name="Maranha A."/>
            <person name="Empadinhas N."/>
        </authorList>
    </citation>
    <scope>NUCLEOTIDE SEQUENCE [LARGE SCALE GENOMIC DNA]</scope>
    <source>
        <strain evidence="6 7">22DIII</strain>
    </source>
</reference>
<gene>
    <name evidence="6" type="ORF">EUA04_04485</name>
</gene>
<keyword evidence="1" id="KW-0805">Transcription regulation</keyword>
<dbReference type="Proteomes" id="UP000294952">
    <property type="component" value="Unassembled WGS sequence"/>
</dbReference>
<dbReference type="InterPro" id="IPR001647">
    <property type="entry name" value="HTH_TetR"/>
</dbReference>
<comment type="caution">
    <text evidence="6">The sequence shown here is derived from an EMBL/GenBank/DDBJ whole genome shotgun (WGS) entry which is preliminary data.</text>
</comment>
<name>A0A4R5XC43_9MYCO</name>
<dbReference type="PANTHER" id="PTHR30055:SF234">
    <property type="entry name" value="HTH-TYPE TRANSCRIPTIONAL REGULATOR BETI"/>
    <property type="match status" value="1"/>
</dbReference>
<dbReference type="InterPro" id="IPR050109">
    <property type="entry name" value="HTH-type_TetR-like_transc_reg"/>
</dbReference>
<dbReference type="SUPFAM" id="SSF48498">
    <property type="entry name" value="Tetracyclin repressor-like, C-terminal domain"/>
    <property type="match status" value="1"/>
</dbReference>
<evidence type="ECO:0000256" key="3">
    <source>
        <dbReference type="ARBA" id="ARBA00023163"/>
    </source>
</evidence>
<dbReference type="SUPFAM" id="SSF46689">
    <property type="entry name" value="Homeodomain-like"/>
    <property type="match status" value="1"/>
</dbReference>
<keyword evidence="3" id="KW-0804">Transcription</keyword>
<evidence type="ECO:0000256" key="1">
    <source>
        <dbReference type="ARBA" id="ARBA00023015"/>
    </source>
</evidence>
<feature type="domain" description="HTH tetR-type" evidence="5">
    <location>
        <begin position="26"/>
        <end position="84"/>
    </location>
</feature>
<dbReference type="InterPro" id="IPR009057">
    <property type="entry name" value="Homeodomain-like_sf"/>
</dbReference>
<dbReference type="InterPro" id="IPR036271">
    <property type="entry name" value="Tet_transcr_reg_TetR-rel_C_sf"/>
</dbReference>
<protein>
    <submittedName>
        <fullName evidence="6">TetR/AcrR family transcriptional regulator</fullName>
    </submittedName>
</protein>
<evidence type="ECO:0000313" key="7">
    <source>
        <dbReference type="Proteomes" id="UP000294952"/>
    </source>
</evidence>
<sequence length="203" mass="22294">MGRSCLTGCPKSHETNLSHVSYSRLMSTREDLLRAAADYLGRRPNATQDEIASAVGVSRATLHRHFSGRAALMAALEELAIREMSEVLAAVRLHEGPADDALRRLVMACEPIAPYLALLYSQSQDDVTACIEVWDEVDGAISELFLRGQRDGLFRPDLPAAWLTEPFYSLVAATDWSIRAGRVAARDGTRLIIDLLLNGVRTS</sequence>
<accession>A0A4R5XC43</accession>
<dbReference type="Gene3D" id="1.10.357.10">
    <property type="entry name" value="Tetracycline Repressor, domain 2"/>
    <property type="match status" value="1"/>
</dbReference>
<evidence type="ECO:0000313" key="6">
    <source>
        <dbReference type="EMBL" id="TDL12227.1"/>
    </source>
</evidence>
<keyword evidence="2 4" id="KW-0238">DNA-binding</keyword>